<dbReference type="InterPro" id="IPR002931">
    <property type="entry name" value="Transglutaminase-like"/>
</dbReference>
<feature type="transmembrane region" description="Helical" evidence="2">
    <location>
        <begin position="180"/>
        <end position="198"/>
    </location>
</feature>
<dbReference type="EMBL" id="CP027033">
    <property type="protein sequence ID" value="AXR80300.1"/>
    <property type="molecule type" value="Genomic_DNA"/>
</dbReference>
<dbReference type="PANTHER" id="PTHR42736">
    <property type="entry name" value="PROTEIN-GLUTAMINE GAMMA-GLUTAMYLTRANSFERASE"/>
    <property type="match status" value="1"/>
</dbReference>
<evidence type="ECO:0000313" key="5">
    <source>
        <dbReference type="Proteomes" id="UP000258613"/>
    </source>
</evidence>
<feature type="transmembrane region" description="Helical" evidence="2">
    <location>
        <begin position="28"/>
        <end position="45"/>
    </location>
</feature>
<feature type="region of interest" description="Disordered" evidence="1">
    <location>
        <begin position="537"/>
        <end position="625"/>
    </location>
</feature>
<dbReference type="PANTHER" id="PTHR42736:SF1">
    <property type="entry name" value="PROTEIN-GLUTAMINE GAMMA-GLUTAMYLTRANSFERASE"/>
    <property type="match status" value="1"/>
</dbReference>
<dbReference type="SUPFAM" id="SSF54001">
    <property type="entry name" value="Cysteine proteinases"/>
    <property type="match status" value="1"/>
</dbReference>
<evidence type="ECO:0000259" key="3">
    <source>
        <dbReference type="SMART" id="SM00460"/>
    </source>
</evidence>
<reference evidence="5" key="1">
    <citation type="submission" date="2018-02" db="EMBL/GenBank/DDBJ databases">
        <title>Phenotypic and genomic properties of facultatively anaerobic sulfur-reducing natronoarchaea from hypersaline soda lakes.</title>
        <authorList>
            <person name="Sorokin D.Y."/>
            <person name="Kublanov I.V."/>
            <person name="Roman P."/>
            <person name="Sinninghe Damste J.S."/>
            <person name="Golyshin P.N."/>
            <person name="Rojo D."/>
            <person name="Ciordia S."/>
            <person name="Mena M.D.C."/>
            <person name="Ferrer M."/>
            <person name="Messina E."/>
            <person name="Smedile F."/>
            <person name="La Spada G."/>
            <person name="La Cono V."/>
            <person name="Yakimov M.M."/>
        </authorList>
    </citation>
    <scope>NUCLEOTIDE SEQUENCE [LARGE SCALE GENOMIC DNA]</scope>
    <source>
        <strain evidence="5">AArc-Mg</strain>
    </source>
</reference>
<dbReference type="InterPro" id="IPR052901">
    <property type="entry name" value="Bact_TGase-like"/>
</dbReference>
<dbReference type="RefSeq" id="WP_117367130.1">
    <property type="nucleotide sequence ID" value="NZ_CP027033.1"/>
</dbReference>
<feature type="transmembrane region" description="Helical" evidence="2">
    <location>
        <begin position="157"/>
        <end position="174"/>
    </location>
</feature>
<dbReference type="GO" id="GO:0006508">
    <property type="term" value="P:proteolysis"/>
    <property type="evidence" value="ECO:0007669"/>
    <property type="project" value="UniProtKB-KW"/>
</dbReference>
<dbReference type="GO" id="GO:0008233">
    <property type="term" value="F:peptidase activity"/>
    <property type="evidence" value="ECO:0007669"/>
    <property type="project" value="UniProtKB-KW"/>
</dbReference>
<proteinExistence type="predicted"/>
<feature type="compositionally biased region" description="Acidic residues" evidence="1">
    <location>
        <begin position="548"/>
        <end position="561"/>
    </location>
</feature>
<keyword evidence="4" id="KW-0378">Hydrolase</keyword>
<dbReference type="Pfam" id="PF11992">
    <property type="entry name" value="TgpA_N"/>
    <property type="match status" value="1"/>
</dbReference>
<evidence type="ECO:0000313" key="4">
    <source>
        <dbReference type="EMBL" id="AXR80300.1"/>
    </source>
</evidence>
<keyword evidence="2" id="KW-0812">Transmembrane</keyword>
<accession>A0A346PLA5</accession>
<dbReference type="SMART" id="SM00460">
    <property type="entry name" value="TGc"/>
    <property type="match status" value="1"/>
</dbReference>
<dbReference type="Gene3D" id="3.10.620.30">
    <property type="match status" value="1"/>
</dbReference>
<organism evidence="4 5">
    <name type="scientific">Natrarchaeobaculum sulfurireducens</name>
    <dbReference type="NCBI Taxonomy" id="2044521"/>
    <lineage>
        <taxon>Archaea</taxon>
        <taxon>Methanobacteriati</taxon>
        <taxon>Methanobacteriota</taxon>
        <taxon>Stenosarchaea group</taxon>
        <taxon>Halobacteria</taxon>
        <taxon>Halobacteriales</taxon>
        <taxon>Natrialbaceae</taxon>
        <taxon>Natrarchaeobaculum</taxon>
    </lineage>
</organism>
<evidence type="ECO:0000256" key="2">
    <source>
        <dbReference type="SAM" id="Phobius"/>
    </source>
</evidence>
<feature type="transmembrane region" description="Helical" evidence="2">
    <location>
        <begin position="210"/>
        <end position="228"/>
    </location>
</feature>
<feature type="transmembrane region" description="Helical" evidence="2">
    <location>
        <begin position="79"/>
        <end position="97"/>
    </location>
</feature>
<feature type="transmembrane region" description="Helical" evidence="2">
    <location>
        <begin position="133"/>
        <end position="152"/>
    </location>
</feature>
<gene>
    <name evidence="4" type="ORF">AArcMg_0277</name>
</gene>
<evidence type="ECO:0000256" key="1">
    <source>
        <dbReference type="SAM" id="MobiDB-lite"/>
    </source>
</evidence>
<feature type="transmembrane region" description="Helical" evidence="2">
    <location>
        <begin position="51"/>
        <end position="72"/>
    </location>
</feature>
<dbReference type="KEGG" id="nag:AArcMg_0277"/>
<dbReference type="Pfam" id="PF01841">
    <property type="entry name" value="Transglut_core"/>
    <property type="match status" value="1"/>
</dbReference>
<dbReference type="Proteomes" id="UP000258613">
    <property type="component" value="Chromosome"/>
</dbReference>
<protein>
    <submittedName>
        <fullName evidence="4">Transglutaminase-like enzyme, putative cysteine protease</fullName>
    </submittedName>
</protein>
<sequence>MSTDAGTHGRTTVQLVGDGTAGPRTFRLLALGSVLVLSASYVSVLQEVTRVVGGTESLFALAGAMIVLATVLARTIRPWTAAALALAAGSIGFVYYLEVAGVGVDALVSATDGVVGDTLTLATGMPVLQMVEAGTWTLAFVPAPVFLSWYLALRGRYALSVVPGGLALCFLVLTGDAGTIVTLLGTLSAIAAVGFGELARRGGSVAQVDLIAVLLALVIVLSLSVTFVPSGPATPTTAASGGEGTLEGTIDAEPERSGIAGAVDLSPEPRFTVESEQPSYWRTGVYDRYTGDEWLRSGQETALEGDLETPPGEFETVEQEVRAERTLHVIPAATQPLSIDGPIADDATVSAHGQLYPDSILAADETYTVESAVADPEPEELQHAGEIYPEEITEHYLQRPESTSSAFDERTAEITADAETPYETAAAIEAYLRSSKEYSLEVDRPDGDVAEAFLLEMDEGYCVYFATTMTQMLRAEDIPARYATGYTAGEEVDENTYTVRGLDAHAWVEVYFPGHGWVPFEPTPPADRETAHEAYADGTPAETPHDAEVDDGQQPDEDVGDELNATDGYAESPTDGNDSEEFLSGNGEYGEEANHGTDAEEPSEDPEVGTGESSTDEEPSLEPSIPRETAAIGAVLLVGLAAGVRRTGAVARTRRLTGLYWHGRRGDPDADAKRAFRRLEGLLAREYRPRRPNESARRYLQALERAGDDGPACDPRTEAVLDCYERAVYGGGVTRDEADDAIERVNGLVRGQLPILGQRRS</sequence>
<dbReference type="AlphaFoldDB" id="A0A346PLA5"/>
<dbReference type="Pfam" id="PF13559">
    <property type="entry name" value="DUF4129"/>
    <property type="match status" value="1"/>
</dbReference>
<keyword evidence="2" id="KW-1133">Transmembrane helix</keyword>
<keyword evidence="2" id="KW-0472">Membrane</keyword>
<dbReference type="InterPro" id="IPR021878">
    <property type="entry name" value="TgpA_N"/>
</dbReference>
<name>A0A346PLA5_9EURY</name>
<keyword evidence="4" id="KW-0645">Protease</keyword>
<feature type="domain" description="Transglutaminase-like" evidence="3">
    <location>
        <begin position="454"/>
        <end position="524"/>
    </location>
</feature>
<dbReference type="OrthoDB" id="18481at2157"/>
<dbReference type="GeneID" id="37640762"/>
<keyword evidence="5" id="KW-1185">Reference proteome</keyword>
<dbReference type="InterPro" id="IPR038765">
    <property type="entry name" value="Papain-like_cys_pep_sf"/>
</dbReference>
<dbReference type="InterPro" id="IPR025403">
    <property type="entry name" value="TgpA-like_C"/>
</dbReference>